<protein>
    <submittedName>
        <fullName evidence="1">Putative addiction module component</fullName>
    </submittedName>
</protein>
<evidence type="ECO:0000313" key="1">
    <source>
        <dbReference type="EMBL" id="TWT72655.1"/>
    </source>
</evidence>
<dbReference type="Proteomes" id="UP000317238">
    <property type="component" value="Unassembled WGS sequence"/>
</dbReference>
<accession>A0A5C5YEC5</accession>
<dbReference type="InterPro" id="IPR013406">
    <property type="entry name" value="CHP02574_addiction_mod"/>
</dbReference>
<proteinExistence type="predicted"/>
<dbReference type="AlphaFoldDB" id="A0A5C5YEC5"/>
<reference evidence="1 2" key="1">
    <citation type="submission" date="2019-02" db="EMBL/GenBank/DDBJ databases">
        <title>Deep-cultivation of Planctomycetes and their phenomic and genomic characterization uncovers novel biology.</title>
        <authorList>
            <person name="Wiegand S."/>
            <person name="Jogler M."/>
            <person name="Boedeker C."/>
            <person name="Pinto D."/>
            <person name="Vollmers J."/>
            <person name="Rivas-Marin E."/>
            <person name="Kohn T."/>
            <person name="Peeters S.H."/>
            <person name="Heuer A."/>
            <person name="Rast P."/>
            <person name="Oberbeckmann S."/>
            <person name="Bunk B."/>
            <person name="Jeske O."/>
            <person name="Meyerdierks A."/>
            <person name="Storesund J.E."/>
            <person name="Kallscheuer N."/>
            <person name="Luecker S."/>
            <person name="Lage O.M."/>
            <person name="Pohl T."/>
            <person name="Merkel B.J."/>
            <person name="Hornburger P."/>
            <person name="Mueller R.-W."/>
            <person name="Bruemmer F."/>
            <person name="Labrenz M."/>
            <person name="Spormann A.M."/>
            <person name="Op Den Camp H."/>
            <person name="Overmann J."/>
            <person name="Amann R."/>
            <person name="Jetten M.S.M."/>
            <person name="Mascher T."/>
            <person name="Medema M.H."/>
            <person name="Devos D.P."/>
            <person name="Kaster A.-K."/>
            <person name="Ovreas L."/>
            <person name="Rohde M."/>
            <person name="Galperin M.Y."/>
            <person name="Jogler C."/>
        </authorList>
    </citation>
    <scope>NUCLEOTIDE SEQUENCE [LARGE SCALE GENOMIC DNA]</scope>
    <source>
        <strain evidence="1 2">Pan14r</strain>
    </source>
</reference>
<dbReference type="Pfam" id="PF09720">
    <property type="entry name" value="Unstab_antitox"/>
    <property type="match status" value="1"/>
</dbReference>
<dbReference type="RefSeq" id="WP_197204012.1">
    <property type="nucleotide sequence ID" value="NZ_SJPL01000001.1"/>
</dbReference>
<sequence>MQLPLDSMTTAQKLDAMEQLWASLRASSDYTPPTWHADILAERRRRIESGEANLSLLEDVVTRIKQTRR</sequence>
<comment type="caution">
    <text evidence="1">The sequence shown here is derived from an EMBL/GenBank/DDBJ whole genome shotgun (WGS) entry which is preliminary data.</text>
</comment>
<gene>
    <name evidence="1" type="ORF">Pan14r_49750</name>
</gene>
<dbReference type="EMBL" id="SJPL01000001">
    <property type="protein sequence ID" value="TWT72655.1"/>
    <property type="molecule type" value="Genomic_DNA"/>
</dbReference>
<name>A0A5C5YEC5_9PLAN</name>
<evidence type="ECO:0000313" key="2">
    <source>
        <dbReference type="Proteomes" id="UP000317238"/>
    </source>
</evidence>
<keyword evidence="2" id="KW-1185">Reference proteome</keyword>
<organism evidence="1 2">
    <name type="scientific">Crateriforma conspicua</name>
    <dbReference type="NCBI Taxonomy" id="2527996"/>
    <lineage>
        <taxon>Bacteria</taxon>
        <taxon>Pseudomonadati</taxon>
        <taxon>Planctomycetota</taxon>
        <taxon>Planctomycetia</taxon>
        <taxon>Planctomycetales</taxon>
        <taxon>Planctomycetaceae</taxon>
        <taxon>Crateriforma</taxon>
    </lineage>
</organism>